<comment type="caution">
    <text evidence="12">The sequence shown here is derived from an EMBL/GenBank/DDBJ whole genome shotgun (WGS) entry which is preliminary data.</text>
</comment>
<dbReference type="FunFam" id="1.10.730.10:FF:000006">
    <property type="entry name" value="Arginyl-tRNA synthetase 2, mitochondrial"/>
    <property type="match status" value="1"/>
</dbReference>
<dbReference type="EC" id="6.1.1.19" evidence="8"/>
<dbReference type="InterPro" id="IPR005148">
    <property type="entry name" value="Arg-tRNA-synth_N"/>
</dbReference>
<dbReference type="InterPro" id="IPR014729">
    <property type="entry name" value="Rossmann-like_a/b/a_fold"/>
</dbReference>
<accession>A0A3N2QB95</accession>
<dbReference type="Pfam" id="PF05746">
    <property type="entry name" value="DALR_1"/>
    <property type="match status" value="1"/>
</dbReference>
<dbReference type="InterPro" id="IPR008909">
    <property type="entry name" value="DALR_anticod-bd"/>
</dbReference>
<dbReference type="SMART" id="SM01016">
    <property type="entry name" value="Arg_tRNA_synt_N"/>
    <property type="match status" value="1"/>
</dbReference>
<evidence type="ECO:0000256" key="6">
    <source>
        <dbReference type="ARBA" id="ARBA00023146"/>
    </source>
</evidence>
<evidence type="ECO:0000313" key="13">
    <source>
        <dbReference type="Proteomes" id="UP000270927"/>
    </source>
</evidence>
<protein>
    <recommendedName>
        <fullName evidence="8">Arginine--tRNA ligase</fullName>
        <ecNumber evidence="8">6.1.1.19</ecNumber>
    </recommendedName>
    <alternativeName>
        <fullName evidence="8">Arginyl-tRNA synthetase</fullName>
        <shortName evidence="8">ArgRS</shortName>
    </alternativeName>
</protein>
<gene>
    <name evidence="8" type="primary">argS</name>
    <name evidence="12" type="ORF">EDM02_05330</name>
</gene>
<dbReference type="GO" id="GO:0005524">
    <property type="term" value="F:ATP binding"/>
    <property type="evidence" value="ECO:0007669"/>
    <property type="project" value="UniProtKB-UniRule"/>
</dbReference>
<dbReference type="PRINTS" id="PR01038">
    <property type="entry name" value="TRNASYNTHARG"/>
</dbReference>
<dbReference type="RefSeq" id="WP_123663632.1">
    <property type="nucleotide sequence ID" value="NZ_RARA01000027.1"/>
</dbReference>
<dbReference type="InterPro" id="IPR001278">
    <property type="entry name" value="Arg-tRNA-ligase"/>
</dbReference>
<keyword evidence="4 8" id="KW-0067">ATP-binding</keyword>
<dbReference type="Pfam" id="PF00750">
    <property type="entry name" value="tRNA-synt_1d"/>
    <property type="match status" value="1"/>
</dbReference>
<keyword evidence="3 8" id="KW-0547">Nucleotide-binding</keyword>
<dbReference type="GO" id="GO:0005737">
    <property type="term" value="C:cytoplasm"/>
    <property type="evidence" value="ECO:0007669"/>
    <property type="project" value="UniProtKB-SubCell"/>
</dbReference>
<reference evidence="12 13" key="1">
    <citation type="submission" date="2018-09" db="EMBL/GenBank/DDBJ databases">
        <title>Comparative Genomics of Wolbachia-Cardinium Dual Endosymbiosis in a Plant-Parasitic Nematode.</title>
        <authorList>
            <person name="Brown A.M.V."/>
            <person name="Wasala S.K."/>
            <person name="Howe D.K."/>
            <person name="Peetz A.B."/>
            <person name="Zasada I.A."/>
            <person name="Denver D.R."/>
        </authorList>
    </citation>
    <scope>NUCLEOTIDE SEQUENCE [LARGE SCALE GENOMIC DNA]</scope>
    <source>
        <strain evidence="12 13">Pp_1</strain>
    </source>
</reference>
<dbReference type="HAMAP" id="MF_00123">
    <property type="entry name" value="Arg_tRNA_synth"/>
    <property type="match status" value="1"/>
</dbReference>
<dbReference type="SUPFAM" id="SSF47323">
    <property type="entry name" value="Anticodon-binding domain of a subclass of class I aminoacyl-tRNA synthetases"/>
    <property type="match status" value="1"/>
</dbReference>
<comment type="caution">
    <text evidence="8">Lacks conserved residue(s) required for the propagation of feature annotation.</text>
</comment>
<dbReference type="EMBL" id="RARA01000027">
    <property type="protein sequence ID" value="ROT47040.1"/>
    <property type="molecule type" value="Genomic_DNA"/>
</dbReference>
<organism evidence="12 13">
    <name type="scientific">Candidatus Cardinium hertigii</name>
    <dbReference type="NCBI Taxonomy" id="247481"/>
    <lineage>
        <taxon>Bacteria</taxon>
        <taxon>Pseudomonadati</taxon>
        <taxon>Bacteroidota</taxon>
        <taxon>Cytophagia</taxon>
        <taxon>Cytophagales</taxon>
        <taxon>Amoebophilaceae</taxon>
        <taxon>Candidatus Cardinium</taxon>
    </lineage>
</organism>
<evidence type="ECO:0000256" key="3">
    <source>
        <dbReference type="ARBA" id="ARBA00022741"/>
    </source>
</evidence>
<dbReference type="PANTHER" id="PTHR11956:SF5">
    <property type="entry name" value="ARGININE--TRNA LIGASE, CYTOPLASMIC"/>
    <property type="match status" value="1"/>
</dbReference>
<evidence type="ECO:0000256" key="5">
    <source>
        <dbReference type="ARBA" id="ARBA00022917"/>
    </source>
</evidence>
<name>A0A3N2QB95_9BACT</name>
<sequence>MQLESKLTLALQKAFLVIYQLPLSKESCALQYTRKEFQGTFSFPIFPHCKSCHEQPNQLAEKIGKWVQTHVDIVASYNVIDGFLNFVIYDAVWLSILKTIDQNPLYGRLAGQKSSIVIEFSCPNTNKPQHLGHLRNNFLGDALAKILDAAGHMVHKVNLINDRGIHICKSMVAYQQFGAGETPTSSGIKGDHLVGKYYVKFEQVYKAQLALIETHKGDLPTAIPPILQEAQEMLVDWEKGDPAVMDLWQKMNEWVYDGFNMTYNQLGIVFDKTYYESDTYLLGKEIVKEGLRKKIFYPKEDGAIAVDLSMHGLGEKILLRSNGTAVYITQDLGTADLRYADYHFDNMIYVVGNEQAYHFKVLFATMAHLGRSYAHFMHHLPYGMVDLPSGKMKSREGNVVDADQLIEEMIDTVMLYTENSHKIESLNQQELKKLHHILAIGALKFFLLRVAPQKKILFNPSESVDFQGDTGTFIQYTYARICSVQRKAKDIQMVSCNIQQGSLSALEQHLIFQLYRLPAAIEEAAKTYMPSVIANYALTLAKTYNKFYASYPIYREPNACMRSFRLLLSSCVGNVLKKSMTLLAIELPEKM</sequence>
<dbReference type="OrthoDB" id="9805987at2"/>
<dbReference type="Pfam" id="PF03485">
    <property type="entry name" value="Arg_tRNA_synt_N"/>
    <property type="match status" value="1"/>
</dbReference>
<dbReference type="SUPFAM" id="SSF52374">
    <property type="entry name" value="Nucleotidylyl transferase"/>
    <property type="match status" value="1"/>
</dbReference>
<evidence type="ECO:0000259" key="10">
    <source>
        <dbReference type="SMART" id="SM00836"/>
    </source>
</evidence>
<comment type="similarity">
    <text evidence="1 8 9">Belongs to the class-I aminoacyl-tRNA synthetase family.</text>
</comment>
<dbReference type="AlphaFoldDB" id="A0A3N2QB95"/>
<proteinExistence type="inferred from homology"/>
<keyword evidence="2 8" id="KW-0436">Ligase</keyword>
<dbReference type="SMART" id="SM00836">
    <property type="entry name" value="DALR_1"/>
    <property type="match status" value="1"/>
</dbReference>
<dbReference type="GO" id="GO:0006420">
    <property type="term" value="P:arginyl-tRNA aminoacylation"/>
    <property type="evidence" value="ECO:0007669"/>
    <property type="project" value="UniProtKB-UniRule"/>
</dbReference>
<keyword evidence="8" id="KW-0963">Cytoplasm</keyword>
<dbReference type="Proteomes" id="UP000270927">
    <property type="component" value="Unassembled WGS sequence"/>
</dbReference>
<dbReference type="PANTHER" id="PTHR11956">
    <property type="entry name" value="ARGINYL-TRNA SYNTHETASE"/>
    <property type="match status" value="1"/>
</dbReference>
<comment type="subcellular location">
    <subcellularLocation>
        <location evidence="8">Cytoplasm</location>
    </subcellularLocation>
</comment>
<feature type="domain" description="Arginyl tRNA synthetase N-terminal" evidence="11">
    <location>
        <begin position="1"/>
        <end position="88"/>
    </location>
</feature>
<comment type="subunit">
    <text evidence="8">Monomer.</text>
</comment>
<comment type="catalytic activity">
    <reaction evidence="7 8">
        <text>tRNA(Arg) + L-arginine + ATP = L-arginyl-tRNA(Arg) + AMP + diphosphate</text>
        <dbReference type="Rhea" id="RHEA:20301"/>
        <dbReference type="Rhea" id="RHEA-COMP:9658"/>
        <dbReference type="Rhea" id="RHEA-COMP:9673"/>
        <dbReference type="ChEBI" id="CHEBI:30616"/>
        <dbReference type="ChEBI" id="CHEBI:32682"/>
        <dbReference type="ChEBI" id="CHEBI:33019"/>
        <dbReference type="ChEBI" id="CHEBI:78442"/>
        <dbReference type="ChEBI" id="CHEBI:78513"/>
        <dbReference type="ChEBI" id="CHEBI:456215"/>
        <dbReference type="EC" id="6.1.1.19"/>
    </reaction>
</comment>
<evidence type="ECO:0000256" key="2">
    <source>
        <dbReference type="ARBA" id="ARBA00022598"/>
    </source>
</evidence>
<dbReference type="InterPro" id="IPR036695">
    <property type="entry name" value="Arg-tRNA-synth_N_sf"/>
</dbReference>
<evidence type="ECO:0000256" key="1">
    <source>
        <dbReference type="ARBA" id="ARBA00005594"/>
    </source>
</evidence>
<evidence type="ECO:0000256" key="7">
    <source>
        <dbReference type="ARBA" id="ARBA00049339"/>
    </source>
</evidence>
<dbReference type="SUPFAM" id="SSF55190">
    <property type="entry name" value="Arginyl-tRNA synthetase (ArgRS), N-terminal 'additional' domain"/>
    <property type="match status" value="1"/>
</dbReference>
<dbReference type="Gene3D" id="3.30.1360.70">
    <property type="entry name" value="Arginyl tRNA synthetase N-terminal domain"/>
    <property type="match status" value="1"/>
</dbReference>
<dbReference type="InterPro" id="IPR035684">
    <property type="entry name" value="ArgRS_core"/>
</dbReference>
<keyword evidence="6 8" id="KW-0030">Aminoacyl-tRNA synthetase</keyword>
<evidence type="ECO:0000256" key="4">
    <source>
        <dbReference type="ARBA" id="ARBA00022840"/>
    </source>
</evidence>
<dbReference type="GO" id="GO:0004814">
    <property type="term" value="F:arginine-tRNA ligase activity"/>
    <property type="evidence" value="ECO:0007669"/>
    <property type="project" value="UniProtKB-UniRule"/>
</dbReference>
<dbReference type="NCBIfam" id="TIGR00456">
    <property type="entry name" value="argS"/>
    <property type="match status" value="1"/>
</dbReference>
<evidence type="ECO:0000313" key="12">
    <source>
        <dbReference type="EMBL" id="ROT47040.1"/>
    </source>
</evidence>
<keyword evidence="5 8" id="KW-0648">Protein biosynthesis</keyword>
<dbReference type="Gene3D" id="1.10.730.10">
    <property type="entry name" value="Isoleucyl-tRNA Synthetase, Domain 1"/>
    <property type="match status" value="1"/>
</dbReference>
<evidence type="ECO:0000256" key="8">
    <source>
        <dbReference type="HAMAP-Rule" id="MF_00123"/>
    </source>
</evidence>
<keyword evidence="13" id="KW-1185">Reference proteome</keyword>
<evidence type="ECO:0000259" key="11">
    <source>
        <dbReference type="SMART" id="SM01016"/>
    </source>
</evidence>
<feature type="domain" description="DALR anticodon binding" evidence="10">
    <location>
        <begin position="474"/>
        <end position="591"/>
    </location>
</feature>
<evidence type="ECO:0000256" key="9">
    <source>
        <dbReference type="RuleBase" id="RU363038"/>
    </source>
</evidence>
<dbReference type="Gene3D" id="3.40.50.620">
    <property type="entry name" value="HUPs"/>
    <property type="match status" value="1"/>
</dbReference>
<dbReference type="InterPro" id="IPR009080">
    <property type="entry name" value="tRNAsynth_Ia_anticodon-bd"/>
</dbReference>